<organism evidence="5 6">
    <name type="scientific">Globodera pallida</name>
    <name type="common">Potato cyst nematode worm</name>
    <name type="synonym">Heterodera pallida</name>
    <dbReference type="NCBI Taxonomy" id="36090"/>
    <lineage>
        <taxon>Eukaryota</taxon>
        <taxon>Metazoa</taxon>
        <taxon>Ecdysozoa</taxon>
        <taxon>Nematoda</taxon>
        <taxon>Chromadorea</taxon>
        <taxon>Rhabditida</taxon>
        <taxon>Tylenchina</taxon>
        <taxon>Tylenchomorpha</taxon>
        <taxon>Tylenchoidea</taxon>
        <taxon>Heteroderidae</taxon>
        <taxon>Heteroderinae</taxon>
        <taxon>Globodera</taxon>
    </lineage>
</organism>
<dbReference type="Proteomes" id="UP000050741">
    <property type="component" value="Unassembled WGS sequence"/>
</dbReference>
<dbReference type="GO" id="GO:0006621">
    <property type="term" value="P:protein retention in ER lumen"/>
    <property type="evidence" value="ECO:0007669"/>
    <property type="project" value="TreeGrafter"/>
</dbReference>
<dbReference type="Pfam" id="PF12796">
    <property type="entry name" value="Ank_2"/>
    <property type="match status" value="1"/>
</dbReference>
<evidence type="ECO:0000256" key="1">
    <source>
        <dbReference type="ARBA" id="ARBA00004586"/>
    </source>
</evidence>
<evidence type="ECO:0000256" key="4">
    <source>
        <dbReference type="PROSITE-ProRule" id="PRU00023"/>
    </source>
</evidence>
<dbReference type="Gene3D" id="1.25.40.20">
    <property type="entry name" value="Ankyrin repeat-containing domain"/>
    <property type="match status" value="1"/>
</dbReference>
<protein>
    <submittedName>
        <fullName evidence="6">ANK_REP_REGION domain-containing protein</fullName>
    </submittedName>
</protein>
<reference evidence="5" key="2">
    <citation type="submission" date="2014-05" db="EMBL/GenBank/DDBJ databases">
        <title>The genome and life-stage specific transcriptomes of Globodera pallida elucidate key aspects of plant parasitism by a cyst nematode.</title>
        <authorList>
            <person name="Cotton J.A."/>
            <person name="Lilley C.J."/>
            <person name="Jones L.M."/>
            <person name="Kikuchi T."/>
            <person name="Reid A.J."/>
            <person name="Thorpe P."/>
            <person name="Tsai I.J."/>
            <person name="Beasley H."/>
            <person name="Blok V."/>
            <person name="Cock P.J.A."/>
            <person name="Van den Akker S.E."/>
            <person name="Holroyd N."/>
            <person name="Hunt M."/>
            <person name="Mantelin S."/>
            <person name="Naghra H."/>
            <person name="Pain A."/>
            <person name="Palomares-Rius J.E."/>
            <person name="Zarowiecki M."/>
            <person name="Berriman M."/>
            <person name="Jones J.T."/>
            <person name="Urwin P.E."/>
        </authorList>
    </citation>
    <scope>NUCLEOTIDE SEQUENCE [LARGE SCALE GENOMIC DNA]</scope>
    <source>
        <strain evidence="5">Lindley</strain>
    </source>
</reference>
<reference evidence="5" key="1">
    <citation type="submission" date="2013-12" db="EMBL/GenBank/DDBJ databases">
        <authorList>
            <person name="Aslett M."/>
        </authorList>
    </citation>
    <scope>NUCLEOTIDE SEQUENCE [LARGE SCALE GENOMIC DNA]</scope>
    <source>
        <strain evidence="5">Lindley</strain>
    </source>
</reference>
<evidence type="ECO:0000313" key="5">
    <source>
        <dbReference type="Proteomes" id="UP000050741"/>
    </source>
</evidence>
<dbReference type="AlphaFoldDB" id="A0A183CE96"/>
<keyword evidence="5" id="KW-1185">Reference proteome</keyword>
<dbReference type="PANTHER" id="PTHR12447">
    <property type="entry name" value="ANKYRIN REPEAT DOMAIN-CONTAINING PROTEIN 13"/>
    <property type="match status" value="1"/>
</dbReference>
<name>A0A183CE96_GLOPA</name>
<dbReference type="SMART" id="SM00248">
    <property type="entry name" value="ANK"/>
    <property type="match status" value="2"/>
</dbReference>
<feature type="repeat" description="ANK" evidence="4">
    <location>
        <begin position="53"/>
        <end position="85"/>
    </location>
</feature>
<evidence type="ECO:0000313" key="6">
    <source>
        <dbReference type="WBParaSite" id="GPLIN_001120000"/>
    </source>
</evidence>
<reference evidence="6" key="3">
    <citation type="submission" date="2016-06" db="UniProtKB">
        <authorList>
            <consortium name="WormBaseParasite"/>
        </authorList>
    </citation>
    <scope>IDENTIFICATION</scope>
</reference>
<sequence>MTSENGSAVTNNGQWLDENFPLHHAVFHNNVNHLQQLLEGPAGHDIIDRVDTHGNSALHIACMLGRRECIELLLNHGASIGAKNNLEWNCLHEAISYGDRNIQAIP</sequence>
<dbReference type="InterPro" id="IPR002110">
    <property type="entry name" value="Ankyrin_rpt"/>
</dbReference>
<dbReference type="PROSITE" id="PS50297">
    <property type="entry name" value="ANK_REP_REGION"/>
    <property type="match status" value="1"/>
</dbReference>
<proteinExistence type="predicted"/>
<accession>A0A183CE96</accession>
<comment type="subcellular location">
    <subcellularLocation>
        <location evidence="1">Endoplasmic reticulum membrane</location>
    </subcellularLocation>
</comment>
<dbReference type="GO" id="GO:0005789">
    <property type="term" value="C:endoplasmic reticulum membrane"/>
    <property type="evidence" value="ECO:0007669"/>
    <property type="project" value="UniProtKB-SubCell"/>
</dbReference>
<keyword evidence="2" id="KW-0143">Chaperone</keyword>
<dbReference type="InterPro" id="IPR021832">
    <property type="entry name" value="ANKRD13"/>
</dbReference>
<evidence type="ECO:0000256" key="2">
    <source>
        <dbReference type="ARBA" id="ARBA00023186"/>
    </source>
</evidence>
<comment type="function">
    <text evidence="3">Acts as a molecular chaperone for G protein-coupled receptors, regulating their biogenesis and exit from the ER.</text>
</comment>
<keyword evidence="4" id="KW-0040">ANK repeat</keyword>
<evidence type="ECO:0000256" key="3">
    <source>
        <dbReference type="ARBA" id="ARBA00037107"/>
    </source>
</evidence>
<dbReference type="PANTHER" id="PTHR12447:SF25">
    <property type="entry name" value="ANKYRIN REPEAT DOMAIN-CONTAINING PROTEIN 13C"/>
    <property type="match status" value="1"/>
</dbReference>
<dbReference type="PROSITE" id="PS50088">
    <property type="entry name" value="ANK_REPEAT"/>
    <property type="match status" value="1"/>
</dbReference>
<dbReference type="InterPro" id="IPR036770">
    <property type="entry name" value="Ankyrin_rpt-contain_sf"/>
</dbReference>
<dbReference type="SUPFAM" id="SSF48403">
    <property type="entry name" value="Ankyrin repeat"/>
    <property type="match status" value="1"/>
</dbReference>
<dbReference type="GO" id="GO:0005102">
    <property type="term" value="F:signaling receptor binding"/>
    <property type="evidence" value="ECO:0007669"/>
    <property type="project" value="TreeGrafter"/>
</dbReference>
<dbReference type="WBParaSite" id="GPLIN_001120000">
    <property type="protein sequence ID" value="GPLIN_001120000"/>
    <property type="gene ID" value="GPLIN_001120000"/>
</dbReference>